<evidence type="ECO:0000313" key="2">
    <source>
        <dbReference type="EMBL" id="KAJ5541407.1"/>
    </source>
</evidence>
<feature type="region of interest" description="Disordered" evidence="1">
    <location>
        <begin position="51"/>
        <end position="167"/>
    </location>
</feature>
<dbReference type="InterPro" id="IPR011990">
    <property type="entry name" value="TPR-like_helical_dom_sf"/>
</dbReference>
<dbReference type="EMBL" id="JAQIZZ010000005">
    <property type="protein sequence ID" value="KAJ5541407.1"/>
    <property type="molecule type" value="Genomic_DNA"/>
</dbReference>
<comment type="caution">
    <text evidence="2">The sequence shown here is derived from an EMBL/GenBank/DDBJ whole genome shotgun (WGS) entry which is preliminary data.</text>
</comment>
<organism evidence="2 3">
    <name type="scientific">Penicillium frequentans</name>
    <dbReference type="NCBI Taxonomy" id="3151616"/>
    <lineage>
        <taxon>Eukaryota</taxon>
        <taxon>Fungi</taxon>
        <taxon>Dikarya</taxon>
        <taxon>Ascomycota</taxon>
        <taxon>Pezizomycotina</taxon>
        <taxon>Eurotiomycetes</taxon>
        <taxon>Eurotiomycetidae</taxon>
        <taxon>Eurotiales</taxon>
        <taxon>Aspergillaceae</taxon>
        <taxon>Penicillium</taxon>
    </lineage>
</organism>
<proteinExistence type="predicted"/>
<feature type="compositionally biased region" description="Polar residues" evidence="1">
    <location>
        <begin position="138"/>
        <end position="151"/>
    </location>
</feature>
<reference evidence="2 3" key="1">
    <citation type="journal article" date="2023" name="IMA Fungus">
        <title>Comparative genomic study of the Penicillium genus elucidates a diverse pangenome and 15 lateral gene transfer events.</title>
        <authorList>
            <person name="Petersen C."/>
            <person name="Sorensen T."/>
            <person name="Nielsen M.R."/>
            <person name="Sondergaard T.E."/>
            <person name="Sorensen J.L."/>
            <person name="Fitzpatrick D.A."/>
            <person name="Frisvad J.C."/>
            <person name="Nielsen K.L."/>
        </authorList>
    </citation>
    <scope>NUCLEOTIDE SEQUENCE [LARGE SCALE GENOMIC DNA]</scope>
    <source>
        <strain evidence="2 3">IBT 35679</strain>
    </source>
</reference>
<feature type="compositionally biased region" description="Polar residues" evidence="1">
    <location>
        <begin position="71"/>
        <end position="81"/>
    </location>
</feature>
<feature type="compositionally biased region" description="Basic residues" evidence="1">
    <location>
        <begin position="155"/>
        <end position="167"/>
    </location>
</feature>
<sequence>MLSSGHPCLRRRLSAVLDTVAAGPEDPLLFLYPRWAASALQQRRPIASLAPATAPIKGNRAPSNPLRATLPSYTSPPSFHRQSTRWSSADATSRSASSSAPNLSTPVKDSAASTSVSRGTRDAFESSHDIAGFPVRLSQESNGSLETASDASESHRRRGNLSHRELRQKRLAGQRQAAAHTLEKEMGTEFPSKKILISKLSVRDRRKLRYGDYVRRTRGQGLFGGSLDGWNDMKVLLEDVQNDPRTEPKRSTRSKELQIPEETVALLAGIMNTSMKENIWYVHVRNGCKVQILHPREGDGTNRKAILTGSEHVMELVEARIKSAQTAQDSGDPLADIRKPPVPMFMEREVLSRRNIPAPMIRGVWSWQRHALEPLTLRDVLGLRSSLTSVKEFAEYVEDLTSASGSPTLGAQASRNMKWVPHANQISRHLLDLFRHDAYHQIISTAALNRALEFLCEHEQLNAARIVFLKAEHVATVDTYNVLLRSAARRHDTWAFRKFLNLMPRANIRPNPDTWLALLSALTTSNAKASLITHMVQNGFMTDVKVIRTALQLTIQDSLLVHLESGQDVESFVALMNKTHGAGWFSSSLLGQMVSVAARCGNFTAVDALLKICAEQNFDIDSSILNQILPMCRANILTALHYTYQCARFPSFRFVPQIWERLFFIAYKSQHYNICRVLWRYACMDGSVTSNMRKTVLSSLTRNASFKKSTNQMSEIWRLDAGKIIVGMDVHFEDYRIRKSVLEKLPSEFHDMPLTFLSSGYKPHGEERLTQLHLAKYLVDRDIRYGASTYEPINSVAIMLQAAAVIDREWKGVPRPLTWRIQNAIHVPVHRNKNWHQKI</sequence>
<evidence type="ECO:0000256" key="1">
    <source>
        <dbReference type="SAM" id="MobiDB-lite"/>
    </source>
</evidence>
<feature type="compositionally biased region" description="Polar residues" evidence="1">
    <location>
        <begin position="101"/>
        <end position="118"/>
    </location>
</feature>
<dbReference type="Proteomes" id="UP001220324">
    <property type="component" value="Unassembled WGS sequence"/>
</dbReference>
<name>A0AAD6CWG8_9EURO</name>
<feature type="compositionally biased region" description="Basic and acidic residues" evidence="1">
    <location>
        <begin position="119"/>
        <end position="128"/>
    </location>
</feature>
<dbReference type="Gene3D" id="1.25.40.10">
    <property type="entry name" value="Tetratricopeptide repeat domain"/>
    <property type="match status" value="1"/>
</dbReference>
<evidence type="ECO:0000313" key="3">
    <source>
        <dbReference type="Proteomes" id="UP001220324"/>
    </source>
</evidence>
<keyword evidence="3" id="KW-1185">Reference proteome</keyword>
<accession>A0AAD6CWG8</accession>
<feature type="compositionally biased region" description="Low complexity" evidence="1">
    <location>
        <begin position="84"/>
        <end position="100"/>
    </location>
</feature>
<gene>
    <name evidence="2" type="ORF">N7494_006483</name>
</gene>
<protein>
    <recommendedName>
        <fullName evidence="4">Pentatricopeptide repeat domain-containing protein</fullName>
    </recommendedName>
</protein>
<evidence type="ECO:0008006" key="4">
    <source>
        <dbReference type="Google" id="ProtNLM"/>
    </source>
</evidence>
<dbReference type="AlphaFoldDB" id="A0AAD6CWG8"/>